<name>A0A7S3U932_9CHLO</name>
<feature type="transmembrane region" description="Helical" evidence="17">
    <location>
        <begin position="170"/>
        <end position="190"/>
    </location>
</feature>
<evidence type="ECO:0000256" key="15">
    <source>
        <dbReference type="PROSITE-ProRule" id="PRU00175"/>
    </source>
</evidence>
<evidence type="ECO:0000256" key="14">
    <source>
        <dbReference type="ARBA" id="ARBA00023136"/>
    </source>
</evidence>
<dbReference type="PANTHER" id="PTHR22763">
    <property type="entry name" value="RING ZINC FINGER PROTEIN"/>
    <property type="match status" value="1"/>
</dbReference>
<comment type="similarity">
    <text evidence="4">Belongs to the HRD1 family.</text>
</comment>
<dbReference type="GO" id="GO:0005789">
    <property type="term" value="C:endoplasmic reticulum membrane"/>
    <property type="evidence" value="ECO:0007669"/>
    <property type="project" value="UniProtKB-SubCell"/>
</dbReference>
<dbReference type="GO" id="GO:0061630">
    <property type="term" value="F:ubiquitin protein ligase activity"/>
    <property type="evidence" value="ECO:0007669"/>
    <property type="project" value="UniProtKB-EC"/>
</dbReference>
<evidence type="ECO:0000256" key="4">
    <source>
        <dbReference type="ARBA" id="ARBA00010089"/>
    </source>
</evidence>
<keyword evidence="7 17" id="KW-0812">Transmembrane</keyword>
<dbReference type="Gene3D" id="3.30.40.10">
    <property type="entry name" value="Zinc/RING finger domain, C3HC4 (zinc finger)"/>
    <property type="match status" value="1"/>
</dbReference>
<feature type="transmembrane region" description="Helical" evidence="17">
    <location>
        <begin position="211"/>
        <end position="236"/>
    </location>
</feature>
<feature type="compositionally biased region" description="Low complexity" evidence="16">
    <location>
        <begin position="421"/>
        <end position="437"/>
    </location>
</feature>
<evidence type="ECO:0000259" key="18">
    <source>
        <dbReference type="PROSITE" id="PS50089"/>
    </source>
</evidence>
<evidence type="ECO:0000256" key="13">
    <source>
        <dbReference type="ARBA" id="ARBA00022989"/>
    </source>
</evidence>
<feature type="transmembrane region" description="Helical" evidence="17">
    <location>
        <begin position="6"/>
        <end position="23"/>
    </location>
</feature>
<evidence type="ECO:0000256" key="5">
    <source>
        <dbReference type="ARBA" id="ARBA00012483"/>
    </source>
</evidence>
<protein>
    <recommendedName>
        <fullName evidence="5">RING-type E3 ubiquitin transferase</fullName>
        <ecNumber evidence="5">2.3.2.27</ecNumber>
    </recommendedName>
</protein>
<dbReference type="InterPro" id="IPR058051">
    <property type="entry name" value="Znf_RING_synoviolin"/>
</dbReference>
<proteinExistence type="inferred from homology"/>
<dbReference type="EMBL" id="HBIS01000763">
    <property type="protein sequence ID" value="CAE0606842.1"/>
    <property type="molecule type" value="Transcribed_RNA"/>
</dbReference>
<dbReference type="InterPro" id="IPR013083">
    <property type="entry name" value="Znf_RING/FYVE/PHD"/>
</dbReference>
<feature type="domain" description="RING-type" evidence="18">
    <location>
        <begin position="291"/>
        <end position="329"/>
    </location>
</feature>
<comment type="catalytic activity">
    <reaction evidence="1">
        <text>S-ubiquitinyl-[E2 ubiquitin-conjugating enzyme]-L-cysteine + [acceptor protein]-L-lysine = [E2 ubiquitin-conjugating enzyme]-L-cysteine + N(6)-ubiquitinyl-[acceptor protein]-L-lysine.</text>
        <dbReference type="EC" id="2.3.2.27"/>
    </reaction>
</comment>
<dbReference type="PANTHER" id="PTHR22763:SF184">
    <property type="entry name" value="E3 UBIQUITIN-PROTEIN LIGASE SYNOVIOLIN"/>
    <property type="match status" value="1"/>
</dbReference>
<dbReference type="EC" id="2.3.2.27" evidence="5"/>
<dbReference type="InterPro" id="IPR001841">
    <property type="entry name" value="Znf_RING"/>
</dbReference>
<evidence type="ECO:0000256" key="3">
    <source>
        <dbReference type="ARBA" id="ARBA00004906"/>
    </source>
</evidence>
<keyword evidence="13 17" id="KW-1133">Transmembrane helix</keyword>
<dbReference type="CDD" id="cd16479">
    <property type="entry name" value="RING-H2_synoviolin"/>
    <property type="match status" value="1"/>
</dbReference>
<dbReference type="InterPro" id="IPR057992">
    <property type="entry name" value="TPR_SYVN1_N"/>
</dbReference>
<gene>
    <name evidence="19" type="ORF">PSAL00342_LOCUS658</name>
</gene>
<comment type="pathway">
    <text evidence="3">Protein modification; protein ubiquitination.</text>
</comment>
<evidence type="ECO:0000256" key="1">
    <source>
        <dbReference type="ARBA" id="ARBA00000900"/>
    </source>
</evidence>
<feature type="transmembrane region" description="Helical" evidence="17">
    <location>
        <begin position="102"/>
        <end position="120"/>
    </location>
</feature>
<reference evidence="19" key="1">
    <citation type="submission" date="2021-01" db="EMBL/GenBank/DDBJ databases">
        <authorList>
            <person name="Corre E."/>
            <person name="Pelletier E."/>
            <person name="Niang G."/>
            <person name="Scheremetjew M."/>
            <person name="Finn R."/>
            <person name="Kale V."/>
            <person name="Holt S."/>
            <person name="Cochrane G."/>
            <person name="Meng A."/>
            <person name="Brown T."/>
            <person name="Cohen L."/>
        </authorList>
    </citation>
    <scope>NUCLEOTIDE SEQUENCE</scope>
    <source>
        <strain evidence="19">CCMP1897</strain>
    </source>
</reference>
<dbReference type="Pfam" id="PF13639">
    <property type="entry name" value="zf-RING_2"/>
    <property type="match status" value="1"/>
</dbReference>
<evidence type="ECO:0000256" key="12">
    <source>
        <dbReference type="ARBA" id="ARBA00022833"/>
    </source>
</evidence>
<keyword evidence="10" id="KW-0833">Ubl conjugation pathway</keyword>
<feature type="region of interest" description="Disordered" evidence="16">
    <location>
        <begin position="362"/>
        <end position="485"/>
    </location>
</feature>
<dbReference type="SMART" id="SM00184">
    <property type="entry name" value="RING"/>
    <property type="match status" value="1"/>
</dbReference>
<evidence type="ECO:0000256" key="17">
    <source>
        <dbReference type="SAM" id="Phobius"/>
    </source>
</evidence>
<sequence length="565" mass="62174">MAKLSLYACTSVMAALGVCWHAWNAKQQFYPAAVHLSTSKVGKVVLGNCAMSMAICVARGLQMAFFGPLRDVEVERIAERSRDALMETCLALTIFRSDFDTTTLVLFAALFFGKIFHWLAQDREAHLETSPDIRVSVHAKLLSFLAILLVVDVVFLYHALWTTWNTGPSVLLLFAFEYTILCSTVVMIVGKYGVYMADMYTEGTWTGKGITLFYLELAMDFFHMIVYLSFFSVVLANYGLPLHLMRDLYWTFRNFKNRLVLFLQYRKIASNINTLFPNATEEDLERADRTCAVCREEMQEAKKLPCGHCYHVHCLRSWLERQQNCPICRSPVPTEAATARSAGADGPQDAQDIAEGFGDAQEFLHQPRGGPGEELRHRHHRRAASGERPPHDEVPDGSQGGGVPYREQAARNDEEEEGMPRAQGWRGAQGGQASNAGGDSGWTSRGWRSAPNPSGFARMGFSEGLERAPGNGWASDAAGSSDHSLPTLEQQQIALAAAAAATKAACRCFPSGGSGLGSFSALGLSSASRSLTREVLDAHRAYLRKQLDLLDAVEADMGDHPSPRG</sequence>
<keyword evidence="6" id="KW-0808">Transferase</keyword>
<evidence type="ECO:0000313" key="19">
    <source>
        <dbReference type="EMBL" id="CAE0606842.1"/>
    </source>
</evidence>
<dbReference type="InterPro" id="IPR050731">
    <property type="entry name" value="HRD1_E3_ubiq-ligases"/>
</dbReference>
<keyword evidence="12" id="KW-0862">Zinc</keyword>
<dbReference type="AlphaFoldDB" id="A0A7S3U932"/>
<dbReference type="PROSITE" id="PS50089">
    <property type="entry name" value="ZF_RING_2"/>
    <property type="match status" value="1"/>
</dbReference>
<evidence type="ECO:0000256" key="9">
    <source>
        <dbReference type="ARBA" id="ARBA00022771"/>
    </source>
</evidence>
<evidence type="ECO:0000256" key="11">
    <source>
        <dbReference type="ARBA" id="ARBA00022824"/>
    </source>
</evidence>
<dbReference type="GO" id="GO:0036503">
    <property type="term" value="P:ERAD pathway"/>
    <property type="evidence" value="ECO:0007669"/>
    <property type="project" value="TreeGrafter"/>
</dbReference>
<evidence type="ECO:0000256" key="8">
    <source>
        <dbReference type="ARBA" id="ARBA00022723"/>
    </source>
</evidence>
<dbReference type="Pfam" id="PF25563">
    <property type="entry name" value="TPR_SYVN1_N"/>
    <property type="match status" value="1"/>
</dbReference>
<evidence type="ECO:0000256" key="7">
    <source>
        <dbReference type="ARBA" id="ARBA00022692"/>
    </source>
</evidence>
<keyword evidence="11" id="KW-0256">Endoplasmic reticulum</keyword>
<keyword evidence="8" id="KW-0479">Metal-binding</keyword>
<dbReference type="GO" id="GO:0008270">
    <property type="term" value="F:zinc ion binding"/>
    <property type="evidence" value="ECO:0007669"/>
    <property type="project" value="UniProtKB-KW"/>
</dbReference>
<evidence type="ECO:0000256" key="16">
    <source>
        <dbReference type="SAM" id="MobiDB-lite"/>
    </source>
</evidence>
<evidence type="ECO:0000256" key="6">
    <source>
        <dbReference type="ARBA" id="ARBA00022679"/>
    </source>
</evidence>
<feature type="transmembrane region" description="Helical" evidence="17">
    <location>
        <begin position="141"/>
        <end position="164"/>
    </location>
</feature>
<evidence type="ECO:0000256" key="10">
    <source>
        <dbReference type="ARBA" id="ARBA00022786"/>
    </source>
</evidence>
<keyword evidence="9 15" id="KW-0863">Zinc-finger</keyword>
<organism evidence="19">
    <name type="scientific">Picocystis salinarum</name>
    <dbReference type="NCBI Taxonomy" id="88271"/>
    <lineage>
        <taxon>Eukaryota</taxon>
        <taxon>Viridiplantae</taxon>
        <taxon>Chlorophyta</taxon>
        <taxon>Picocystophyceae</taxon>
        <taxon>Picocystales</taxon>
        <taxon>Picocystaceae</taxon>
        <taxon>Picocystis</taxon>
    </lineage>
</organism>
<feature type="compositionally biased region" description="Basic and acidic residues" evidence="16">
    <location>
        <begin position="384"/>
        <end position="394"/>
    </location>
</feature>
<evidence type="ECO:0000256" key="2">
    <source>
        <dbReference type="ARBA" id="ARBA00004477"/>
    </source>
</evidence>
<keyword evidence="14 17" id="KW-0472">Membrane</keyword>
<dbReference type="SUPFAM" id="SSF57850">
    <property type="entry name" value="RING/U-box"/>
    <property type="match status" value="1"/>
</dbReference>
<feature type="transmembrane region" description="Helical" evidence="17">
    <location>
        <begin position="44"/>
        <end position="66"/>
    </location>
</feature>
<accession>A0A7S3U932</accession>
<comment type="subcellular location">
    <subcellularLocation>
        <location evidence="2">Endoplasmic reticulum membrane</location>
        <topology evidence="2">Multi-pass membrane protein</topology>
    </subcellularLocation>
</comment>
<dbReference type="GO" id="GO:0043161">
    <property type="term" value="P:proteasome-mediated ubiquitin-dependent protein catabolic process"/>
    <property type="evidence" value="ECO:0007669"/>
    <property type="project" value="TreeGrafter"/>
</dbReference>